<keyword evidence="3 15" id="KW-0723">Serine/threonine-protein kinase</keyword>
<evidence type="ECO:0000256" key="13">
    <source>
        <dbReference type="ARBA" id="ARBA00048367"/>
    </source>
</evidence>
<dbReference type="InterPro" id="IPR017441">
    <property type="entry name" value="Protein_kinase_ATP_BS"/>
</dbReference>
<dbReference type="GO" id="GO:0007165">
    <property type="term" value="P:signal transduction"/>
    <property type="evidence" value="ECO:0007669"/>
    <property type="project" value="TreeGrafter"/>
</dbReference>
<organism evidence="17 18">
    <name type="scientific">Ectocarpus siliculosus</name>
    <name type="common">Brown alga</name>
    <name type="synonym">Conferva siliculosa</name>
    <dbReference type="NCBI Taxonomy" id="2880"/>
    <lineage>
        <taxon>Eukaryota</taxon>
        <taxon>Sar</taxon>
        <taxon>Stramenopiles</taxon>
        <taxon>Ochrophyta</taxon>
        <taxon>PX clade</taxon>
        <taxon>Phaeophyceae</taxon>
        <taxon>Ectocarpales</taxon>
        <taxon>Ectocarpaceae</taxon>
        <taxon>Ectocarpus</taxon>
    </lineage>
</organism>
<dbReference type="FunFam" id="1.10.510.10:FF:000706">
    <property type="entry name" value="Cyclin-dependent kinase 1"/>
    <property type="match status" value="1"/>
</dbReference>
<dbReference type="GO" id="GO:0005737">
    <property type="term" value="C:cytoplasm"/>
    <property type="evidence" value="ECO:0007669"/>
    <property type="project" value="TreeGrafter"/>
</dbReference>
<evidence type="ECO:0000256" key="8">
    <source>
        <dbReference type="ARBA" id="ARBA00038543"/>
    </source>
</evidence>
<evidence type="ECO:0000256" key="7">
    <source>
        <dbReference type="ARBA" id="ARBA00022840"/>
    </source>
</evidence>
<dbReference type="GO" id="GO:0005634">
    <property type="term" value="C:nucleus"/>
    <property type="evidence" value="ECO:0007669"/>
    <property type="project" value="TreeGrafter"/>
</dbReference>
<reference evidence="17 18" key="1">
    <citation type="journal article" date="2010" name="Nature">
        <title>The Ectocarpus genome and the independent evolution of multicellularity in brown algae.</title>
        <authorList>
            <person name="Cock J.M."/>
            <person name="Sterck L."/>
            <person name="Rouze P."/>
            <person name="Scornet D."/>
            <person name="Allen A.E."/>
            <person name="Amoutzias G."/>
            <person name="Anthouard V."/>
            <person name="Artiguenave F."/>
            <person name="Aury J.M."/>
            <person name="Badger J.H."/>
            <person name="Beszteri B."/>
            <person name="Billiau K."/>
            <person name="Bonnet E."/>
            <person name="Bothwell J.H."/>
            <person name="Bowler C."/>
            <person name="Boyen C."/>
            <person name="Brownlee C."/>
            <person name="Carrano C.J."/>
            <person name="Charrier B."/>
            <person name="Cho G.Y."/>
            <person name="Coelho S.M."/>
            <person name="Collen J."/>
            <person name="Corre E."/>
            <person name="Da Silva C."/>
            <person name="Delage L."/>
            <person name="Delaroque N."/>
            <person name="Dittami S.M."/>
            <person name="Doulbeau S."/>
            <person name="Elias M."/>
            <person name="Farnham G."/>
            <person name="Gachon C.M."/>
            <person name="Gschloessl B."/>
            <person name="Heesch S."/>
            <person name="Jabbari K."/>
            <person name="Jubin C."/>
            <person name="Kawai H."/>
            <person name="Kimura K."/>
            <person name="Kloareg B."/>
            <person name="Kupper F.C."/>
            <person name="Lang D."/>
            <person name="Le Bail A."/>
            <person name="Leblanc C."/>
            <person name="Lerouge P."/>
            <person name="Lohr M."/>
            <person name="Lopez P.J."/>
            <person name="Martens C."/>
            <person name="Maumus F."/>
            <person name="Michel G."/>
            <person name="Miranda-Saavedra D."/>
            <person name="Morales J."/>
            <person name="Moreau H."/>
            <person name="Motomura T."/>
            <person name="Nagasato C."/>
            <person name="Napoli C.A."/>
            <person name="Nelson D.R."/>
            <person name="Nyvall-Collen P."/>
            <person name="Peters A.F."/>
            <person name="Pommier C."/>
            <person name="Potin P."/>
            <person name="Poulain J."/>
            <person name="Quesneville H."/>
            <person name="Read B."/>
            <person name="Rensing S.A."/>
            <person name="Ritter A."/>
            <person name="Rousvoal S."/>
            <person name="Samanta M."/>
            <person name="Samson G."/>
            <person name="Schroeder D.C."/>
            <person name="Segurens B."/>
            <person name="Strittmatter M."/>
            <person name="Tonon T."/>
            <person name="Tregear J.W."/>
            <person name="Valentin K."/>
            <person name="von Dassow P."/>
            <person name="Yamagishi T."/>
            <person name="Van de Peer Y."/>
            <person name="Wincker P."/>
        </authorList>
    </citation>
    <scope>NUCLEOTIDE SEQUENCE [LARGE SCALE GENOMIC DNA]</scope>
    <source>
        <strain evidence="18">Ec32 / CCAP1310/4</strain>
    </source>
</reference>
<dbReference type="GO" id="GO:0106310">
    <property type="term" value="F:protein serine kinase activity"/>
    <property type="evidence" value="ECO:0007669"/>
    <property type="project" value="RHEA"/>
</dbReference>
<dbReference type="GO" id="GO:0010468">
    <property type="term" value="P:regulation of gene expression"/>
    <property type="evidence" value="ECO:0007669"/>
    <property type="project" value="TreeGrafter"/>
</dbReference>
<dbReference type="PROSITE" id="PS00107">
    <property type="entry name" value="PROTEIN_KINASE_ATP"/>
    <property type="match status" value="1"/>
</dbReference>
<dbReference type="InParanoid" id="D8LMV3"/>
<dbReference type="SMART" id="SM00220">
    <property type="entry name" value="S_TKc"/>
    <property type="match status" value="1"/>
</dbReference>
<evidence type="ECO:0000256" key="5">
    <source>
        <dbReference type="ARBA" id="ARBA00022741"/>
    </source>
</evidence>
<dbReference type="GO" id="GO:0010389">
    <property type="term" value="P:regulation of G2/M transition of mitotic cell cycle"/>
    <property type="evidence" value="ECO:0007669"/>
    <property type="project" value="TreeGrafter"/>
</dbReference>
<dbReference type="Proteomes" id="UP000002630">
    <property type="component" value="Linkage Group LG15"/>
</dbReference>
<evidence type="ECO:0000256" key="12">
    <source>
        <dbReference type="ARBA" id="ARBA00047811"/>
    </source>
</evidence>
<evidence type="ECO:0000256" key="15">
    <source>
        <dbReference type="RuleBase" id="RU000304"/>
    </source>
</evidence>
<comment type="catalytic activity">
    <reaction evidence="13">
        <text>L-seryl-[protein] + ATP = O-phospho-L-seryl-[protein] + ADP + H(+)</text>
        <dbReference type="Rhea" id="RHEA:17989"/>
        <dbReference type="Rhea" id="RHEA-COMP:9863"/>
        <dbReference type="Rhea" id="RHEA-COMP:11604"/>
        <dbReference type="ChEBI" id="CHEBI:15378"/>
        <dbReference type="ChEBI" id="CHEBI:29999"/>
        <dbReference type="ChEBI" id="CHEBI:30616"/>
        <dbReference type="ChEBI" id="CHEBI:83421"/>
        <dbReference type="ChEBI" id="CHEBI:456216"/>
        <dbReference type="EC" id="2.7.11.22"/>
    </reaction>
</comment>
<feature type="binding site" evidence="14">
    <location>
        <position position="38"/>
    </location>
    <ligand>
        <name>ATP</name>
        <dbReference type="ChEBI" id="CHEBI:30616"/>
    </ligand>
</feature>
<dbReference type="EC" id="2.7.11.22" evidence="2"/>
<dbReference type="GO" id="GO:0000082">
    <property type="term" value="P:G1/S transition of mitotic cell cycle"/>
    <property type="evidence" value="ECO:0007669"/>
    <property type="project" value="TreeGrafter"/>
</dbReference>
<dbReference type="Pfam" id="PF00069">
    <property type="entry name" value="Pkinase"/>
    <property type="match status" value="1"/>
</dbReference>
<dbReference type="STRING" id="2880.D8LMV3"/>
<dbReference type="Gene3D" id="3.30.200.20">
    <property type="entry name" value="Phosphorylase Kinase, domain 1"/>
    <property type="match status" value="1"/>
</dbReference>
<dbReference type="InterPro" id="IPR011009">
    <property type="entry name" value="Kinase-like_dom_sf"/>
</dbReference>
<comment type="catalytic activity">
    <reaction evidence="12">
        <text>L-threonyl-[protein] + ATP = O-phospho-L-threonyl-[protein] + ADP + H(+)</text>
        <dbReference type="Rhea" id="RHEA:46608"/>
        <dbReference type="Rhea" id="RHEA-COMP:11060"/>
        <dbReference type="Rhea" id="RHEA-COMP:11605"/>
        <dbReference type="ChEBI" id="CHEBI:15378"/>
        <dbReference type="ChEBI" id="CHEBI:30013"/>
        <dbReference type="ChEBI" id="CHEBI:30616"/>
        <dbReference type="ChEBI" id="CHEBI:61977"/>
        <dbReference type="ChEBI" id="CHEBI:456216"/>
        <dbReference type="EC" id="2.7.11.22"/>
    </reaction>
</comment>
<evidence type="ECO:0000256" key="11">
    <source>
        <dbReference type="ARBA" id="ARBA00042858"/>
    </source>
</evidence>
<evidence type="ECO:0000313" key="18">
    <source>
        <dbReference type="Proteomes" id="UP000002630"/>
    </source>
</evidence>
<dbReference type="EMBL" id="FN649740">
    <property type="protein sequence ID" value="CBN74754.1"/>
    <property type="molecule type" value="Genomic_DNA"/>
</dbReference>
<dbReference type="SUPFAM" id="SSF56112">
    <property type="entry name" value="Protein kinase-like (PK-like)"/>
    <property type="match status" value="1"/>
</dbReference>
<dbReference type="GO" id="GO:0000307">
    <property type="term" value="C:cyclin-dependent protein kinase holoenzyme complex"/>
    <property type="evidence" value="ECO:0007669"/>
    <property type="project" value="TreeGrafter"/>
</dbReference>
<keyword evidence="18" id="KW-1185">Reference proteome</keyword>
<comment type="similarity">
    <text evidence="1">Belongs to the protein kinase superfamily. CMGC Ser/Thr protein kinase family. CDC2/CDKX subfamily.</text>
</comment>
<evidence type="ECO:0000259" key="16">
    <source>
        <dbReference type="PROSITE" id="PS50011"/>
    </source>
</evidence>
<dbReference type="eggNOG" id="KOG0594">
    <property type="taxonomic scope" value="Eukaryota"/>
</dbReference>
<keyword evidence="7 14" id="KW-0067">ATP-binding</keyword>
<dbReference type="GO" id="GO:0005524">
    <property type="term" value="F:ATP binding"/>
    <property type="evidence" value="ECO:0007669"/>
    <property type="project" value="UniProtKB-UniRule"/>
</dbReference>
<dbReference type="OMA" id="MYTGSAL"/>
<dbReference type="FunFam" id="3.30.200.20:FF:000375">
    <property type="entry name" value="Cell division related protein kinase 2"/>
    <property type="match status" value="1"/>
</dbReference>
<evidence type="ECO:0000313" key="17">
    <source>
        <dbReference type="EMBL" id="CBN74754.1"/>
    </source>
</evidence>
<dbReference type="OrthoDB" id="1732493at2759"/>
<comment type="subunit">
    <text evidence="8">May form a complex composed of at least the catalytic subunit CRK2 and a cyclin.</text>
</comment>
<evidence type="ECO:0000256" key="6">
    <source>
        <dbReference type="ARBA" id="ARBA00022777"/>
    </source>
</evidence>
<dbReference type="InterPro" id="IPR000719">
    <property type="entry name" value="Prot_kinase_dom"/>
</dbReference>
<dbReference type="GO" id="GO:0004693">
    <property type="term" value="F:cyclin-dependent protein serine/threonine kinase activity"/>
    <property type="evidence" value="ECO:0007669"/>
    <property type="project" value="UniProtKB-EC"/>
</dbReference>
<keyword evidence="6 17" id="KW-0418">Kinase</keyword>
<evidence type="ECO:0000256" key="1">
    <source>
        <dbReference type="ARBA" id="ARBA00006485"/>
    </source>
</evidence>
<dbReference type="InterPro" id="IPR050108">
    <property type="entry name" value="CDK"/>
</dbReference>
<accession>D8LMV3</accession>
<evidence type="ECO:0000256" key="2">
    <source>
        <dbReference type="ARBA" id="ARBA00012425"/>
    </source>
</evidence>
<sequence length="301" mass="34564">MDRYQKIEKGGGGNLGEGTYGVVYKAKDRQTEEIVALKRIRLEVEDEGIPSTALREISLLRELQHPNIVELKDCVQSEGKLYLIFEFVDRDLKKYMEATQGMLDPMLVKSYLFQMVRGLEFCHARGVMHRDLKPQNLLVSRDGKLKLADFGLARAFCPPIRPLTHEVVTLWYRAPEILLGTQTYAPPVDLWAVGTILVEMVTKRPLFPGDSEIDEIYKIFQLLGTPNEEVWPNVTDLQDWNPGFPTWKRLNLAHRSQGMDKCGLDLLEKLLYYDPKKRISAKRALEHAFFDDLDKTDLLGN</sequence>
<gene>
    <name evidence="17" type="primary">CDKB:1</name>
    <name evidence="17" type="ORF">Esi_0041_0093</name>
</gene>
<name>D8LMV3_ECTSI</name>
<dbReference type="GO" id="GO:0030332">
    <property type="term" value="F:cyclin binding"/>
    <property type="evidence" value="ECO:0007669"/>
    <property type="project" value="TreeGrafter"/>
</dbReference>
<dbReference type="PANTHER" id="PTHR24056">
    <property type="entry name" value="CELL DIVISION PROTEIN KINASE"/>
    <property type="match status" value="1"/>
</dbReference>
<dbReference type="AlphaFoldDB" id="D8LMV3"/>
<evidence type="ECO:0000256" key="4">
    <source>
        <dbReference type="ARBA" id="ARBA00022679"/>
    </source>
</evidence>
<proteinExistence type="inferred from homology"/>
<evidence type="ECO:0000256" key="10">
    <source>
        <dbReference type="ARBA" id="ARBA00041902"/>
    </source>
</evidence>
<evidence type="ECO:0000256" key="14">
    <source>
        <dbReference type="PROSITE-ProRule" id="PRU10141"/>
    </source>
</evidence>
<dbReference type="PANTHER" id="PTHR24056:SF254">
    <property type="entry name" value="CYCLIN-DEPENDENT KINASE 2"/>
    <property type="match status" value="1"/>
</dbReference>
<dbReference type="FunCoup" id="D8LMV3">
    <property type="interactions" value="278"/>
</dbReference>
<dbReference type="Gene3D" id="1.10.510.10">
    <property type="entry name" value="Transferase(Phosphotransferase) domain 1"/>
    <property type="match status" value="1"/>
</dbReference>
<evidence type="ECO:0000256" key="9">
    <source>
        <dbReference type="ARBA" id="ARBA00039612"/>
    </source>
</evidence>
<dbReference type="EMBL" id="FN648608">
    <property type="protein sequence ID" value="CBN74754.1"/>
    <property type="molecule type" value="Genomic_DNA"/>
</dbReference>
<feature type="domain" description="Protein kinase" evidence="16">
    <location>
        <begin position="9"/>
        <end position="290"/>
    </location>
</feature>
<dbReference type="InterPro" id="IPR008271">
    <property type="entry name" value="Ser/Thr_kinase_AS"/>
</dbReference>
<dbReference type="PROSITE" id="PS00108">
    <property type="entry name" value="PROTEIN_KINASE_ST"/>
    <property type="match status" value="1"/>
</dbReference>
<dbReference type="PROSITE" id="PS50011">
    <property type="entry name" value="PROTEIN_KINASE_DOM"/>
    <property type="match status" value="1"/>
</dbReference>
<protein>
    <recommendedName>
        <fullName evidence="9">Cyclin-dependent kinase 2 homolog</fullName>
        <ecNumber evidence="2">2.7.11.22</ecNumber>
    </recommendedName>
    <alternativeName>
        <fullName evidence="10">Cell division control protein 2 homolog</fullName>
    </alternativeName>
    <alternativeName>
        <fullName evidence="11">cdc2-related kinase 2</fullName>
    </alternativeName>
</protein>
<evidence type="ECO:0000256" key="3">
    <source>
        <dbReference type="ARBA" id="ARBA00022527"/>
    </source>
</evidence>
<keyword evidence="4 17" id="KW-0808">Transferase</keyword>
<keyword evidence="5 14" id="KW-0547">Nucleotide-binding</keyword>